<dbReference type="Proteomes" id="UP000019275">
    <property type="component" value="Unassembled WGS sequence"/>
</dbReference>
<dbReference type="RefSeq" id="WP_034642855.1">
    <property type="nucleotide sequence ID" value="NZ_ARZX01000001.1"/>
</dbReference>
<keyword evidence="2" id="KW-1185">Reference proteome</keyword>
<organism evidence="1 2">
    <name type="scientific">Cellulophaga geojensis KL-A</name>
    <dbReference type="NCBI Taxonomy" id="1328323"/>
    <lineage>
        <taxon>Bacteria</taxon>
        <taxon>Pseudomonadati</taxon>
        <taxon>Bacteroidota</taxon>
        <taxon>Flavobacteriia</taxon>
        <taxon>Flavobacteriales</taxon>
        <taxon>Flavobacteriaceae</taxon>
        <taxon>Cellulophaga</taxon>
    </lineage>
</organism>
<accession>A0ABP3BD33</accession>
<sequence length="165" mass="19367">MFLFIVSIACAQQKTEDVSLKEMKQVWATFLSTLKTKDTVKFKQLSALKIRCYNCLENTLKEQKKLAYSRDNDEDWYAKIYEQDIYIPITKFLAEDYNLIFTHHFIGLLAESETIYVNHAIEAVNYIEVLVTTTKPTKFHEGGQHTFRFVKQNKIWVLDELSTIP</sequence>
<comment type="caution">
    <text evidence="1">The sequence shown here is derived from an EMBL/GenBank/DDBJ whole genome shotgun (WGS) entry which is preliminary data.</text>
</comment>
<evidence type="ECO:0000313" key="2">
    <source>
        <dbReference type="Proteomes" id="UP000019275"/>
    </source>
</evidence>
<protein>
    <submittedName>
        <fullName evidence="1">Uncharacterized protein</fullName>
    </submittedName>
</protein>
<name>A0ABP3BD33_9FLAO</name>
<proteinExistence type="predicted"/>
<gene>
    <name evidence="1" type="ORF">KLA_00685</name>
</gene>
<evidence type="ECO:0000313" key="1">
    <source>
        <dbReference type="EMBL" id="EWH15030.1"/>
    </source>
</evidence>
<reference evidence="1 2" key="1">
    <citation type="journal article" date="2014" name="Genome Announc.">
        <title>Draft Genome Sequence of the Carrageenan-Degrading Bacterium Cellulophaga sp. Strain KL-A, Isolated from Decaying Marine Algae.</title>
        <authorList>
            <person name="Shan D."/>
            <person name="Ying J."/>
            <person name="Li X."/>
            <person name="Gao Z."/>
            <person name="Wei G."/>
            <person name="Shao Z."/>
        </authorList>
    </citation>
    <scope>NUCLEOTIDE SEQUENCE [LARGE SCALE GENOMIC DNA]</scope>
    <source>
        <strain evidence="1 2">KL-A</strain>
    </source>
</reference>
<dbReference type="EMBL" id="ARZX01000001">
    <property type="protein sequence ID" value="EWH15030.1"/>
    <property type="molecule type" value="Genomic_DNA"/>
</dbReference>